<keyword evidence="1" id="KW-0812">Transmembrane</keyword>
<organism evidence="2">
    <name type="scientific">Sesamum latifolium</name>
    <dbReference type="NCBI Taxonomy" id="2727402"/>
    <lineage>
        <taxon>Eukaryota</taxon>
        <taxon>Viridiplantae</taxon>
        <taxon>Streptophyta</taxon>
        <taxon>Embryophyta</taxon>
        <taxon>Tracheophyta</taxon>
        <taxon>Spermatophyta</taxon>
        <taxon>Magnoliopsida</taxon>
        <taxon>eudicotyledons</taxon>
        <taxon>Gunneridae</taxon>
        <taxon>Pentapetalae</taxon>
        <taxon>asterids</taxon>
        <taxon>lamiids</taxon>
        <taxon>Lamiales</taxon>
        <taxon>Pedaliaceae</taxon>
        <taxon>Sesamum</taxon>
    </lineage>
</organism>
<dbReference type="GO" id="GO:0012505">
    <property type="term" value="C:endomembrane system"/>
    <property type="evidence" value="ECO:0007669"/>
    <property type="project" value="TreeGrafter"/>
</dbReference>
<dbReference type="EMBL" id="JACGWN010000012">
    <property type="protein sequence ID" value="KAL0415209.1"/>
    <property type="molecule type" value="Genomic_DNA"/>
</dbReference>
<reference evidence="2" key="2">
    <citation type="journal article" date="2024" name="Plant">
        <title>Genomic evolution and insights into agronomic trait innovations of Sesamum species.</title>
        <authorList>
            <person name="Miao H."/>
            <person name="Wang L."/>
            <person name="Qu L."/>
            <person name="Liu H."/>
            <person name="Sun Y."/>
            <person name="Le M."/>
            <person name="Wang Q."/>
            <person name="Wei S."/>
            <person name="Zheng Y."/>
            <person name="Lin W."/>
            <person name="Duan Y."/>
            <person name="Cao H."/>
            <person name="Xiong S."/>
            <person name="Wang X."/>
            <person name="Wei L."/>
            <person name="Li C."/>
            <person name="Ma Q."/>
            <person name="Ju M."/>
            <person name="Zhao R."/>
            <person name="Li G."/>
            <person name="Mu C."/>
            <person name="Tian Q."/>
            <person name="Mei H."/>
            <person name="Zhang T."/>
            <person name="Gao T."/>
            <person name="Zhang H."/>
        </authorList>
    </citation>
    <scope>NUCLEOTIDE SEQUENCE</scope>
    <source>
        <strain evidence="2">KEN1</strain>
    </source>
</reference>
<sequence>MRDDFNHSNKAISYAEHFTNSRFVESVLDVYWELPPVAGPSLTHQTRYDPARTSAPIVEDGRYRLFQRLGLSRFDTSVFNGYTQMASSACNLNLLISGTIILAVYLRLLRCFSSLVLPKSLRADVLLLSLHVPLLSSAASTQITSRSYSSTFNIIAMKTGPLTVFRGARSVPKRCGVA</sequence>
<comment type="caution">
    <text evidence="2">The sequence shown here is derived from an EMBL/GenBank/DDBJ whole genome shotgun (WGS) entry which is preliminary data.</text>
</comment>
<reference evidence="2" key="1">
    <citation type="submission" date="2020-06" db="EMBL/GenBank/DDBJ databases">
        <authorList>
            <person name="Li T."/>
            <person name="Hu X."/>
            <person name="Zhang T."/>
            <person name="Song X."/>
            <person name="Zhang H."/>
            <person name="Dai N."/>
            <person name="Sheng W."/>
            <person name="Hou X."/>
            <person name="Wei L."/>
        </authorList>
    </citation>
    <scope>NUCLEOTIDE SEQUENCE</scope>
    <source>
        <strain evidence="2">KEN1</strain>
        <tissue evidence="2">Leaf</tissue>
    </source>
</reference>
<proteinExistence type="predicted"/>
<feature type="transmembrane region" description="Helical" evidence="1">
    <location>
        <begin position="92"/>
        <end position="109"/>
    </location>
</feature>
<evidence type="ECO:0000256" key="1">
    <source>
        <dbReference type="SAM" id="Phobius"/>
    </source>
</evidence>
<accession>A0AAW2UD51</accession>
<keyword evidence="1" id="KW-1133">Transmembrane helix</keyword>
<gene>
    <name evidence="2" type="ORF">Slati_3352800</name>
</gene>
<dbReference type="AlphaFoldDB" id="A0AAW2UD51"/>
<keyword evidence="1" id="KW-0472">Membrane</keyword>
<dbReference type="PANTHER" id="PTHR36362:SF1">
    <property type="entry name" value="DNA-DIRECTED RNA POLYMERASE SUBUNIT BETA"/>
    <property type="match status" value="1"/>
</dbReference>
<protein>
    <submittedName>
        <fullName evidence="2">Uncharacterized protein</fullName>
    </submittedName>
</protein>
<evidence type="ECO:0000313" key="2">
    <source>
        <dbReference type="EMBL" id="KAL0415209.1"/>
    </source>
</evidence>
<dbReference type="PANTHER" id="PTHR36362">
    <property type="entry name" value="DNA-DIRECTED RNA POLYMERASE SUBUNIT BETA"/>
    <property type="match status" value="1"/>
</dbReference>
<name>A0AAW2UD51_9LAMI</name>